<dbReference type="Proteomes" id="UP001597459">
    <property type="component" value="Unassembled WGS sequence"/>
</dbReference>
<dbReference type="RefSeq" id="WP_378254966.1">
    <property type="nucleotide sequence ID" value="NZ_JBHSJV010000001.1"/>
</dbReference>
<feature type="domain" description="Transglutaminase-like" evidence="1">
    <location>
        <begin position="62"/>
        <end position="136"/>
    </location>
</feature>
<comment type="caution">
    <text evidence="2">The sequence shown here is derived from an EMBL/GenBank/DDBJ whole genome shotgun (WGS) entry which is preliminary data.</text>
</comment>
<protein>
    <submittedName>
        <fullName evidence="2">Transglutaminase family protein</fullName>
    </submittedName>
</protein>
<organism evidence="2 3">
    <name type="scientific">Aquimarina hainanensis</name>
    <dbReference type="NCBI Taxonomy" id="1578017"/>
    <lineage>
        <taxon>Bacteria</taxon>
        <taxon>Pseudomonadati</taxon>
        <taxon>Bacteroidota</taxon>
        <taxon>Flavobacteriia</taxon>
        <taxon>Flavobacteriales</taxon>
        <taxon>Flavobacteriaceae</taxon>
        <taxon>Aquimarina</taxon>
    </lineage>
</organism>
<reference evidence="3" key="1">
    <citation type="journal article" date="2019" name="Int. J. Syst. Evol. Microbiol.">
        <title>The Global Catalogue of Microorganisms (GCM) 10K type strain sequencing project: providing services to taxonomists for standard genome sequencing and annotation.</title>
        <authorList>
            <consortium name="The Broad Institute Genomics Platform"/>
            <consortium name="The Broad Institute Genome Sequencing Center for Infectious Disease"/>
            <person name="Wu L."/>
            <person name="Ma J."/>
        </authorList>
    </citation>
    <scope>NUCLEOTIDE SEQUENCE [LARGE SCALE GENOMIC DNA]</scope>
    <source>
        <strain evidence="3">KCTC 42423</strain>
    </source>
</reference>
<gene>
    <name evidence="2" type="ORF">ACFSTE_18485</name>
</gene>
<dbReference type="InterPro" id="IPR038765">
    <property type="entry name" value="Papain-like_cys_pep_sf"/>
</dbReference>
<evidence type="ECO:0000313" key="3">
    <source>
        <dbReference type="Proteomes" id="UP001597459"/>
    </source>
</evidence>
<sequence length="234" mass="27551">MKNYLKETKILNYSNLHIQQLIKNRNWKDLSTVKRVKAIYNYVRDDIKFGYNSADDIPSSEVLKNGYGQCNTKASLLMALLRATGIPNRIHGFTIDKKLQKGALNGIWYVLSPRNILHSWVEVYLNEQWYFLEGVILDKEYIKKLQKKNSQCKTSFCGYGVATDNFENPPIEWNVNNTYIQDKGINQDFGTFDSPDEFYTKHQQKLNLFKQFIFRNIVRHRMNTNVERIRSGLY</sequence>
<accession>A0ABW5NB91</accession>
<evidence type="ECO:0000259" key="1">
    <source>
        <dbReference type="SMART" id="SM00460"/>
    </source>
</evidence>
<keyword evidence="3" id="KW-1185">Reference proteome</keyword>
<name>A0ABW5NB91_9FLAO</name>
<dbReference type="Pfam" id="PF01841">
    <property type="entry name" value="Transglut_core"/>
    <property type="match status" value="1"/>
</dbReference>
<dbReference type="Gene3D" id="3.10.620.30">
    <property type="match status" value="1"/>
</dbReference>
<evidence type="ECO:0000313" key="2">
    <source>
        <dbReference type="EMBL" id="MFD2592832.1"/>
    </source>
</evidence>
<dbReference type="PANTHER" id="PTHR33490:SF3">
    <property type="entry name" value="CONSERVED INTEGRAL MEMBRANE PROTEIN"/>
    <property type="match status" value="1"/>
</dbReference>
<proteinExistence type="predicted"/>
<dbReference type="EMBL" id="JBHULX010000039">
    <property type="protein sequence ID" value="MFD2592832.1"/>
    <property type="molecule type" value="Genomic_DNA"/>
</dbReference>
<dbReference type="InterPro" id="IPR002931">
    <property type="entry name" value="Transglutaminase-like"/>
</dbReference>
<dbReference type="SUPFAM" id="SSF54001">
    <property type="entry name" value="Cysteine proteinases"/>
    <property type="match status" value="1"/>
</dbReference>
<dbReference type="SMART" id="SM00460">
    <property type="entry name" value="TGc"/>
    <property type="match status" value="1"/>
</dbReference>
<dbReference type="PANTHER" id="PTHR33490">
    <property type="entry name" value="BLR5614 PROTEIN-RELATED"/>
    <property type="match status" value="1"/>
</dbReference>